<organism evidence="1 2">
    <name type="scientific">Streptococcus sobrinus W1703</name>
    <dbReference type="NCBI Taxonomy" id="1227275"/>
    <lineage>
        <taxon>Bacteria</taxon>
        <taxon>Bacillati</taxon>
        <taxon>Bacillota</taxon>
        <taxon>Bacilli</taxon>
        <taxon>Lactobacillales</taxon>
        <taxon>Streptococcaceae</taxon>
        <taxon>Streptococcus</taxon>
    </lineage>
</organism>
<dbReference type="Proteomes" id="UP000016617">
    <property type="component" value="Unassembled WGS sequence"/>
</dbReference>
<proteinExistence type="predicted"/>
<dbReference type="AlphaFoldDB" id="U2IJ97"/>
<evidence type="ECO:0000313" key="2">
    <source>
        <dbReference type="Proteomes" id="UP000016617"/>
    </source>
</evidence>
<dbReference type="EMBL" id="AWVA01000117">
    <property type="protein sequence ID" value="ERJ73966.1"/>
    <property type="molecule type" value="Genomic_DNA"/>
</dbReference>
<gene>
    <name evidence="1" type="ORF">HMPREF1557_01954</name>
</gene>
<dbReference type="HOGENOM" id="CLU_3141398_0_0_9"/>
<accession>U2IJ97</accession>
<name>U2IJ97_9STRE</name>
<dbReference type="PATRIC" id="fig|1227275.3.peg.1755"/>
<protein>
    <submittedName>
        <fullName evidence="1">Uncharacterized protein</fullName>
    </submittedName>
</protein>
<comment type="caution">
    <text evidence="1">The sequence shown here is derived from an EMBL/GenBank/DDBJ whole genome shotgun (WGS) entry which is preliminary data.</text>
</comment>
<evidence type="ECO:0000313" key="1">
    <source>
        <dbReference type="EMBL" id="ERJ73966.1"/>
    </source>
</evidence>
<reference evidence="1 2" key="1">
    <citation type="submission" date="2013-06" db="EMBL/GenBank/DDBJ databases">
        <authorList>
            <person name="Weinstock G."/>
            <person name="Sodergren E."/>
            <person name="Lobos E.A."/>
            <person name="Fulton L."/>
            <person name="Fulton R."/>
            <person name="Courtney L."/>
            <person name="Fronick C."/>
            <person name="O'Laughlin M."/>
            <person name="Godfrey J."/>
            <person name="Wilson R.M."/>
            <person name="Miner T."/>
            <person name="Farmer C."/>
            <person name="Delehaunty K."/>
            <person name="Cordes M."/>
            <person name="Minx P."/>
            <person name="Tomlinson C."/>
            <person name="Chen J."/>
            <person name="Wollam A."/>
            <person name="Pepin K.H."/>
            <person name="Bhonagiri V."/>
            <person name="Zhang X."/>
            <person name="Warren W."/>
            <person name="Mitreva M."/>
            <person name="Mardis E.R."/>
            <person name="Wilson R.K."/>
        </authorList>
    </citation>
    <scope>NUCLEOTIDE SEQUENCE [LARGE SCALE GENOMIC DNA]</scope>
    <source>
        <strain evidence="1 2">W1703</strain>
    </source>
</reference>
<sequence>MSQEKVVYFQTIFFYLHTVDIDLVKSLGDCLTYPLKDKDFPVALLAVLH</sequence>